<dbReference type="GO" id="GO:0006313">
    <property type="term" value="P:DNA transposition"/>
    <property type="evidence" value="ECO:0007669"/>
    <property type="project" value="InterPro"/>
</dbReference>
<dbReference type="NCBIfam" id="NF033579">
    <property type="entry name" value="transpos_IS5_2"/>
    <property type="match status" value="1"/>
</dbReference>
<organism evidence="2 3">
    <name type="scientific">Paraburkholderia youngii</name>
    <dbReference type="NCBI Taxonomy" id="2782701"/>
    <lineage>
        <taxon>Bacteria</taxon>
        <taxon>Pseudomonadati</taxon>
        <taxon>Pseudomonadota</taxon>
        <taxon>Betaproteobacteria</taxon>
        <taxon>Burkholderiales</taxon>
        <taxon>Burkholderiaceae</taxon>
        <taxon>Paraburkholderia</taxon>
    </lineage>
</organism>
<name>A0A7W8LEU1_9BURK</name>
<dbReference type="InterPro" id="IPR002559">
    <property type="entry name" value="Transposase_11"/>
</dbReference>
<gene>
    <name evidence="2" type="ORF">HDG41_006537</name>
</gene>
<dbReference type="PANTHER" id="PTHR34631:SF3">
    <property type="entry name" value="ISSOD12 TRANSPOSASE TNPA_ISSOD12"/>
    <property type="match status" value="1"/>
</dbReference>
<sequence>MPYKARLKTGEPRKRAKPGYAVTNAHEYNESLKRRGQLSLYCPDGDLKALFINDTPYQKGVSGQSRTYSDAYLELIFIFYRLFGWGMRQITGHMHEFWALRGLDIGVPSFGLLSERFHTLEVQVKQRCARVAERLRNGEAISLIVDSSGMNFGRASEWHRQKYGRDASQTPWRKMHLSIDPEMNVHHIAITEENVSDEAGLNAMLAVDANVDCVIADGAYYSIAQTEAWSACGVLPVIPPPANAVVHNQPATRWHDHLVRYIKDKGIHAFRNKYGYGQRALVEAQISRIKRCIGARLLTRKTESQQREGVIIANLVNLWNSFGKAVCVKNA</sequence>
<accession>A0A7W8LEU1</accession>
<protein>
    <recommendedName>
        <fullName evidence="1">Transposase IS4-like domain-containing protein</fullName>
    </recommendedName>
</protein>
<dbReference type="InterPro" id="IPR053520">
    <property type="entry name" value="Transposase_Tn903"/>
</dbReference>
<dbReference type="AlphaFoldDB" id="A0A7W8LEU1"/>
<evidence type="ECO:0000313" key="2">
    <source>
        <dbReference type="EMBL" id="MBB5404441.1"/>
    </source>
</evidence>
<dbReference type="EMBL" id="JACHDE010000019">
    <property type="protein sequence ID" value="MBB5404441.1"/>
    <property type="molecule type" value="Genomic_DNA"/>
</dbReference>
<dbReference type="InterPro" id="IPR053172">
    <property type="entry name" value="Tn903_transposase"/>
</dbReference>
<dbReference type="PANTHER" id="PTHR34631">
    <property type="match status" value="1"/>
</dbReference>
<proteinExistence type="predicted"/>
<comment type="caution">
    <text evidence="2">The sequence shown here is derived from an EMBL/GenBank/DDBJ whole genome shotgun (WGS) entry which is preliminary data.</text>
</comment>
<feature type="domain" description="Transposase IS4-like" evidence="1">
    <location>
        <begin position="143"/>
        <end position="317"/>
    </location>
</feature>
<dbReference type="Pfam" id="PF01609">
    <property type="entry name" value="DDE_Tnp_1"/>
    <property type="match status" value="1"/>
</dbReference>
<evidence type="ECO:0000313" key="3">
    <source>
        <dbReference type="Proteomes" id="UP000592820"/>
    </source>
</evidence>
<dbReference type="Proteomes" id="UP000592820">
    <property type="component" value="Unassembled WGS sequence"/>
</dbReference>
<evidence type="ECO:0000259" key="1">
    <source>
        <dbReference type="Pfam" id="PF01609"/>
    </source>
</evidence>
<dbReference type="GO" id="GO:0004803">
    <property type="term" value="F:transposase activity"/>
    <property type="evidence" value="ECO:0007669"/>
    <property type="project" value="InterPro"/>
</dbReference>
<dbReference type="GO" id="GO:0003677">
    <property type="term" value="F:DNA binding"/>
    <property type="evidence" value="ECO:0007669"/>
    <property type="project" value="InterPro"/>
</dbReference>
<dbReference type="RefSeq" id="WP_184228282.1">
    <property type="nucleotide sequence ID" value="NZ_JACHDE010000019.1"/>
</dbReference>
<reference evidence="2 3" key="1">
    <citation type="submission" date="2020-08" db="EMBL/GenBank/DDBJ databases">
        <title>Genomic Encyclopedia of Type Strains, Phase IV (KMG-V): Genome sequencing to study the core and pangenomes of soil and plant-associated prokaryotes.</title>
        <authorList>
            <person name="Whitman W."/>
        </authorList>
    </citation>
    <scope>NUCLEOTIDE SEQUENCE [LARGE SCALE GENOMIC DNA]</scope>
    <source>
        <strain evidence="2 3">JPY162</strain>
    </source>
</reference>